<keyword evidence="2" id="KW-0067">ATP-binding</keyword>
<dbReference type="InterPro" id="IPR050445">
    <property type="entry name" value="Bact_polysacc_biosynth/exp"/>
</dbReference>
<evidence type="ECO:0000256" key="3">
    <source>
        <dbReference type="SAM" id="MobiDB-lite"/>
    </source>
</evidence>
<accession>A0A8J3I1N9</accession>
<dbReference type="Gene3D" id="3.40.50.300">
    <property type="entry name" value="P-loop containing nucleotide triphosphate hydrolases"/>
    <property type="match status" value="1"/>
</dbReference>
<feature type="region of interest" description="Disordered" evidence="3">
    <location>
        <begin position="1"/>
        <end position="26"/>
    </location>
</feature>
<dbReference type="GO" id="GO:0005886">
    <property type="term" value="C:plasma membrane"/>
    <property type="evidence" value="ECO:0007669"/>
    <property type="project" value="TreeGrafter"/>
</dbReference>
<dbReference type="EMBL" id="BNJF01000001">
    <property type="protein sequence ID" value="GHO43284.1"/>
    <property type="molecule type" value="Genomic_DNA"/>
</dbReference>
<keyword evidence="5" id="KW-1185">Reference proteome</keyword>
<gene>
    <name evidence="4" type="ORF">KSX_14470</name>
</gene>
<organism evidence="4 5">
    <name type="scientific">Ktedonospora formicarum</name>
    <dbReference type="NCBI Taxonomy" id="2778364"/>
    <lineage>
        <taxon>Bacteria</taxon>
        <taxon>Bacillati</taxon>
        <taxon>Chloroflexota</taxon>
        <taxon>Ktedonobacteria</taxon>
        <taxon>Ktedonobacterales</taxon>
        <taxon>Ktedonobacteraceae</taxon>
        <taxon>Ktedonospora</taxon>
    </lineage>
</organism>
<evidence type="ECO:0000313" key="5">
    <source>
        <dbReference type="Proteomes" id="UP000612362"/>
    </source>
</evidence>
<comment type="caution">
    <text evidence="4">The sequence shown here is derived from an EMBL/GenBank/DDBJ whole genome shotgun (WGS) entry which is preliminary data.</text>
</comment>
<keyword evidence="1" id="KW-0547">Nucleotide-binding</keyword>
<evidence type="ECO:0000256" key="1">
    <source>
        <dbReference type="ARBA" id="ARBA00022741"/>
    </source>
</evidence>
<dbReference type="PANTHER" id="PTHR32309">
    <property type="entry name" value="TYROSINE-PROTEIN KINASE"/>
    <property type="match status" value="1"/>
</dbReference>
<protein>
    <submittedName>
        <fullName evidence="4">Uncharacterized protein</fullName>
    </submittedName>
</protein>
<reference evidence="4" key="1">
    <citation type="submission" date="2020-10" db="EMBL/GenBank/DDBJ databases">
        <title>Taxonomic study of unclassified bacteria belonging to the class Ktedonobacteria.</title>
        <authorList>
            <person name="Yabe S."/>
            <person name="Wang C.M."/>
            <person name="Zheng Y."/>
            <person name="Sakai Y."/>
            <person name="Cavaletti L."/>
            <person name="Monciardini P."/>
            <person name="Donadio S."/>
        </authorList>
    </citation>
    <scope>NUCLEOTIDE SEQUENCE</scope>
    <source>
        <strain evidence="4">SOSP1-1</strain>
    </source>
</reference>
<proteinExistence type="predicted"/>
<evidence type="ECO:0000256" key="2">
    <source>
        <dbReference type="ARBA" id="ARBA00022840"/>
    </source>
</evidence>
<dbReference type="PANTHER" id="PTHR32309:SF13">
    <property type="entry name" value="FERRIC ENTEROBACTIN TRANSPORT PROTEIN FEPE"/>
    <property type="match status" value="1"/>
</dbReference>
<sequence length="300" mass="33048">MPKDMQQQKVIEADMAREVEDVDDPDQAKTEKFVAVKGRKETLHSDDVLQSKEVVQQKEAKASKLAPIPQVPATPAPTVKGRRALARLNEELANLHALKERCRQMCLSIFFRRDTTINSIGFTSSIPGEGKSFLASIAALSLSQDSSVPVTLIECNWEHPSLHEVFGCDATPGLAEWLRGECGDNDMRRQIAQNLTVIPAGSGKQDAVRLLQQMRGDGLKNLLSPRHEQLLLVDLPPVVTAGYGSLAATLVDTLIVVVRAGVTTDRMIAETCEQLKDLPLQGIIMNQMQSKIPNWIRQLL</sequence>
<dbReference type="AlphaFoldDB" id="A0A8J3I1N9"/>
<name>A0A8J3I1N9_9CHLR</name>
<evidence type="ECO:0000313" key="4">
    <source>
        <dbReference type="EMBL" id="GHO43284.1"/>
    </source>
</evidence>
<dbReference type="Proteomes" id="UP000612362">
    <property type="component" value="Unassembled WGS sequence"/>
</dbReference>
<dbReference type="CDD" id="cd05387">
    <property type="entry name" value="BY-kinase"/>
    <property type="match status" value="1"/>
</dbReference>
<dbReference type="InterPro" id="IPR005702">
    <property type="entry name" value="Wzc-like_C"/>
</dbReference>
<dbReference type="InterPro" id="IPR027417">
    <property type="entry name" value="P-loop_NTPase"/>
</dbReference>
<dbReference type="GO" id="GO:0004713">
    <property type="term" value="F:protein tyrosine kinase activity"/>
    <property type="evidence" value="ECO:0007669"/>
    <property type="project" value="TreeGrafter"/>
</dbReference>
<dbReference type="SUPFAM" id="SSF52540">
    <property type="entry name" value="P-loop containing nucleoside triphosphate hydrolases"/>
    <property type="match status" value="1"/>
</dbReference>